<dbReference type="EMBL" id="CP021255">
    <property type="protein sequence ID" value="AVD70968.1"/>
    <property type="molecule type" value="Genomic_DNA"/>
</dbReference>
<feature type="binding site" evidence="7">
    <location>
        <position position="227"/>
    </location>
    <ligand>
        <name>substrate</name>
    </ligand>
</feature>
<accession>A0A2L1GMU3</accession>
<feature type="binding site" evidence="8">
    <location>
        <position position="252"/>
    </location>
    <ligand>
        <name>Zn(2+)</name>
        <dbReference type="ChEBI" id="CHEBI:29105"/>
    </ligand>
</feature>
<evidence type="ECO:0000256" key="6">
    <source>
        <dbReference type="PIRSR" id="PIRSR000099-2"/>
    </source>
</evidence>
<dbReference type="GO" id="GO:0000105">
    <property type="term" value="P:L-histidine biosynthetic process"/>
    <property type="evidence" value="ECO:0007669"/>
    <property type="project" value="InterPro"/>
</dbReference>
<feature type="binding site" evidence="6">
    <location>
        <position position="181"/>
    </location>
    <ligand>
        <name>NAD(+)</name>
        <dbReference type="ChEBI" id="CHEBI:57540"/>
    </ligand>
</feature>
<comment type="cofactor">
    <cofactor evidence="8">
        <name>Zn(2+)</name>
        <dbReference type="ChEBI" id="CHEBI:29105"/>
    </cofactor>
    <text evidence="8">Binds 1 zinc ion per subunit.</text>
</comment>
<name>A0A2L1GMU3_9BACT</name>
<dbReference type="Pfam" id="PF00815">
    <property type="entry name" value="Histidinol_dh"/>
    <property type="match status" value="1"/>
</dbReference>
<proteinExistence type="inferred from homology"/>
<dbReference type="RefSeq" id="WP_104936247.1">
    <property type="nucleotide sequence ID" value="NZ_CP021255.1"/>
</dbReference>
<feature type="binding site" evidence="7">
    <location>
        <position position="353"/>
    </location>
    <ligand>
        <name>substrate</name>
    </ligand>
</feature>
<evidence type="ECO:0000256" key="4">
    <source>
        <dbReference type="PIRNR" id="PIRNR000099"/>
    </source>
</evidence>
<dbReference type="NCBIfam" id="TIGR00069">
    <property type="entry name" value="hisD"/>
    <property type="match status" value="1"/>
</dbReference>
<keyword evidence="2 8" id="KW-0862">Zinc</keyword>
<comment type="similarity">
    <text evidence="4 9">Belongs to the histidinol dehydrogenase family.</text>
</comment>
<dbReference type="Proteomes" id="UP000239867">
    <property type="component" value="Chromosome"/>
</dbReference>
<dbReference type="Gene3D" id="3.40.50.1980">
    <property type="entry name" value="Nitrogenase molybdenum iron protein domain"/>
    <property type="match status" value="2"/>
</dbReference>
<feature type="binding site" evidence="7">
    <location>
        <position position="412"/>
    </location>
    <ligand>
        <name>substrate</name>
    </ligand>
</feature>
<feature type="binding site" evidence="7">
    <location>
        <position position="320"/>
    </location>
    <ligand>
        <name>substrate</name>
    </ligand>
</feature>
<dbReference type="KEGG" id="deo:CAY53_05305"/>
<gene>
    <name evidence="10" type="ORF">CAY53_05305</name>
</gene>
<evidence type="ECO:0000313" key="10">
    <source>
        <dbReference type="EMBL" id="AVD70968.1"/>
    </source>
</evidence>
<dbReference type="FunFam" id="3.40.50.1980:FF:000001">
    <property type="entry name" value="Histidinol dehydrogenase"/>
    <property type="match status" value="1"/>
</dbReference>
<feature type="binding site" evidence="6">
    <location>
        <position position="119"/>
    </location>
    <ligand>
        <name>NAD(+)</name>
        <dbReference type="ChEBI" id="CHEBI:57540"/>
    </ligand>
</feature>
<evidence type="ECO:0000256" key="3">
    <source>
        <dbReference type="ARBA" id="ARBA00023002"/>
    </source>
</evidence>
<feature type="binding site" evidence="8">
    <location>
        <position position="412"/>
    </location>
    <ligand>
        <name>Zn(2+)</name>
        <dbReference type="ChEBI" id="CHEBI:29105"/>
    </ligand>
</feature>
<sequence length="437" mass="46990">MAVTYLKRASKTPETESATAQHVVNEMLAEILQHGEEAVRSYALKLDKWSGAIIMTEAEIRRTIEKVPAGVKKDIDFGVKQVHDFALAQKDSIKDFSVELYPGVTAGQRVIPVNVVGCYAPAGRYAHIASAYMTVATAKAAGVKSIVACSSPFRGGGMHPYLLYAFRAAGADIIMTLGGVQAIASMAYGLFTGREADVLVGPGNKFVAEAKRVLFGKVGIDVFAGPSEILVLADETADPEIVACDLVGQGEHGVESPVWLITTSRPLADKVMRRVPELIDKLPPLAKEAASGGWRDYGEVILCDTREEAAAKSDEYAPEHLEVQAADLDWWLEKLTAYGSLFLGEESTVAYGDKCSGPNHVLPTRRAAKYSGGLSVHKFVKTLTWQRMTKDAAVHIGGVAARISRLEGMEAHARTADARLAKYAPGQSFDLGTPVKE</sequence>
<evidence type="ECO:0000256" key="2">
    <source>
        <dbReference type="ARBA" id="ARBA00022833"/>
    </source>
</evidence>
<dbReference type="InterPro" id="IPR012131">
    <property type="entry name" value="Hstdl_DH"/>
</dbReference>
<feature type="binding site" evidence="8">
    <location>
        <position position="353"/>
    </location>
    <ligand>
        <name>Zn(2+)</name>
        <dbReference type="ChEBI" id="CHEBI:29105"/>
    </ligand>
</feature>
<dbReference type="PIRSF" id="PIRSF000099">
    <property type="entry name" value="Histidinol_dh"/>
    <property type="match status" value="1"/>
</dbReference>
<dbReference type="PANTHER" id="PTHR21256:SF14">
    <property type="entry name" value="HISTIDINOL DEHYDROGENASE"/>
    <property type="match status" value="1"/>
</dbReference>
<dbReference type="PROSITE" id="PS00611">
    <property type="entry name" value="HISOL_DEHYDROGENASE"/>
    <property type="match status" value="1"/>
</dbReference>
<keyword evidence="3 4" id="KW-0560">Oxidoreductase</keyword>
<dbReference type="InterPro" id="IPR016161">
    <property type="entry name" value="Ald_DH/histidinol_DH"/>
</dbReference>
<feature type="binding site" evidence="7">
    <location>
        <position position="249"/>
    </location>
    <ligand>
        <name>substrate</name>
    </ligand>
</feature>
<dbReference type="AlphaFoldDB" id="A0A2L1GMU3"/>
<organism evidence="10 11">
    <name type="scientific">Desulfobulbus oralis</name>
    <dbReference type="NCBI Taxonomy" id="1986146"/>
    <lineage>
        <taxon>Bacteria</taxon>
        <taxon>Pseudomonadati</taxon>
        <taxon>Thermodesulfobacteriota</taxon>
        <taxon>Desulfobulbia</taxon>
        <taxon>Desulfobulbales</taxon>
        <taxon>Desulfobulbaceae</taxon>
        <taxon>Desulfobulbus</taxon>
    </lineage>
</organism>
<evidence type="ECO:0000256" key="1">
    <source>
        <dbReference type="ARBA" id="ARBA00022723"/>
    </source>
</evidence>
<keyword evidence="1 8" id="KW-0479">Metal-binding</keyword>
<dbReference type="GO" id="GO:0005829">
    <property type="term" value="C:cytosol"/>
    <property type="evidence" value="ECO:0007669"/>
    <property type="project" value="TreeGrafter"/>
</dbReference>
<evidence type="ECO:0000256" key="7">
    <source>
        <dbReference type="PIRSR" id="PIRSR000099-3"/>
    </source>
</evidence>
<evidence type="ECO:0000313" key="11">
    <source>
        <dbReference type="Proteomes" id="UP000239867"/>
    </source>
</evidence>
<feature type="binding site" evidence="7">
    <location>
        <position position="407"/>
    </location>
    <ligand>
        <name>substrate</name>
    </ligand>
</feature>
<protein>
    <submittedName>
        <fullName evidence="10">Histidinol dehydrogenase</fullName>
    </submittedName>
</protein>
<reference evidence="10 11" key="1">
    <citation type="journal article" date="2018" name="MBio">
        <title>Insights into the evolution of host association through the isolation and characterization of a novel human periodontal pathobiont, Desulfobulbus oralis.</title>
        <authorList>
            <person name="Cross K.L."/>
            <person name="Chirania P."/>
            <person name="Xiong W."/>
            <person name="Beall C.J."/>
            <person name="Elkins J.G."/>
            <person name="Giannone R.J."/>
            <person name="Griffen A.L."/>
            <person name="Guss A.M."/>
            <person name="Hettich R.L."/>
            <person name="Joshi S.S."/>
            <person name="Mokrzan E.M."/>
            <person name="Martin R.K."/>
            <person name="Zhulin I.B."/>
            <person name="Leys E.J."/>
            <person name="Podar M."/>
        </authorList>
    </citation>
    <scope>NUCLEOTIDE SEQUENCE [LARGE SCALE GENOMIC DNA]</scope>
    <source>
        <strain evidence="10 11">ORNL</strain>
    </source>
</reference>
<keyword evidence="11" id="KW-1185">Reference proteome</keyword>
<feature type="binding site" evidence="8">
    <location>
        <position position="249"/>
    </location>
    <ligand>
        <name>Zn(2+)</name>
        <dbReference type="ChEBI" id="CHEBI:29105"/>
    </ligand>
</feature>
<evidence type="ECO:0000256" key="8">
    <source>
        <dbReference type="PIRSR" id="PIRSR000099-4"/>
    </source>
</evidence>
<evidence type="ECO:0000256" key="9">
    <source>
        <dbReference type="RuleBase" id="RU004175"/>
    </source>
</evidence>
<feature type="binding site" evidence="7">
    <location>
        <position position="252"/>
    </location>
    <ligand>
        <name>substrate</name>
    </ligand>
</feature>
<feature type="active site" description="Proton acceptor" evidence="5">
    <location>
        <position position="319"/>
    </location>
</feature>
<dbReference type="GO" id="GO:0046872">
    <property type="term" value="F:metal ion binding"/>
    <property type="evidence" value="ECO:0007669"/>
    <property type="project" value="UniProtKB-KW"/>
</dbReference>
<dbReference type="InterPro" id="IPR001692">
    <property type="entry name" value="Histidinol_DH_CS"/>
</dbReference>
<dbReference type="CDD" id="cd06572">
    <property type="entry name" value="Histidinol_dh"/>
    <property type="match status" value="1"/>
</dbReference>
<dbReference type="OrthoDB" id="9805269at2"/>
<dbReference type="SUPFAM" id="SSF53720">
    <property type="entry name" value="ALDH-like"/>
    <property type="match status" value="1"/>
</dbReference>
<dbReference type="PRINTS" id="PR00083">
    <property type="entry name" value="HOLDHDRGNASE"/>
</dbReference>
<dbReference type="PANTHER" id="PTHR21256">
    <property type="entry name" value="HISTIDINOL DEHYDROGENASE HDH"/>
    <property type="match status" value="1"/>
</dbReference>
<evidence type="ECO:0000256" key="5">
    <source>
        <dbReference type="PIRSR" id="PIRSR000099-1"/>
    </source>
</evidence>
<dbReference type="Gene3D" id="1.20.5.1300">
    <property type="match status" value="1"/>
</dbReference>
<dbReference type="GO" id="GO:0051287">
    <property type="term" value="F:NAD binding"/>
    <property type="evidence" value="ECO:0007669"/>
    <property type="project" value="InterPro"/>
</dbReference>
<dbReference type="GO" id="GO:0004399">
    <property type="term" value="F:histidinol dehydrogenase activity"/>
    <property type="evidence" value="ECO:0007669"/>
    <property type="project" value="InterPro"/>
</dbReference>
<feature type="binding site" evidence="6">
    <location>
        <position position="204"/>
    </location>
    <ligand>
        <name>NAD(+)</name>
        <dbReference type="ChEBI" id="CHEBI:57540"/>
    </ligand>
</feature>
<dbReference type="InterPro" id="IPR022695">
    <property type="entry name" value="Histidinol_DH_monofunct"/>
</dbReference>
<feature type="active site" description="Proton acceptor" evidence="5">
    <location>
        <position position="320"/>
    </location>
</feature>
<keyword evidence="6" id="KW-0520">NAD</keyword>